<evidence type="ECO:0000256" key="18">
    <source>
        <dbReference type="SAM" id="SignalP"/>
    </source>
</evidence>
<evidence type="ECO:0000256" key="17">
    <source>
        <dbReference type="SAM" id="Phobius"/>
    </source>
</evidence>
<evidence type="ECO:0000256" key="13">
    <source>
        <dbReference type="ARBA" id="ARBA00041781"/>
    </source>
</evidence>
<feature type="signal peptide" evidence="18">
    <location>
        <begin position="1"/>
        <end position="18"/>
    </location>
</feature>
<keyword evidence="17" id="KW-0812">Transmembrane</keyword>
<keyword evidence="9" id="KW-0325">Glycoprotein</keyword>
<evidence type="ECO:0000259" key="19">
    <source>
        <dbReference type="PROSITE" id="PS50835"/>
    </source>
</evidence>
<dbReference type="SMART" id="SM00408">
    <property type="entry name" value="IGc2"/>
    <property type="match status" value="2"/>
</dbReference>
<keyword evidence="3 18" id="KW-0732">Signal</keyword>
<feature type="transmembrane region" description="Helical" evidence="17">
    <location>
        <begin position="509"/>
        <end position="527"/>
    </location>
</feature>
<dbReference type="InterPro" id="IPR036179">
    <property type="entry name" value="Ig-like_dom_sf"/>
</dbReference>
<feature type="domain" description="Ig-like" evidence="19">
    <location>
        <begin position="414"/>
        <end position="497"/>
    </location>
</feature>
<dbReference type="Pfam" id="PF13895">
    <property type="entry name" value="Ig_2"/>
    <property type="match status" value="1"/>
</dbReference>
<comment type="function">
    <text evidence="14">Most highly expressed siglec (sialic acid-binding immunoglobulin-like lectin) on B-cells that plays a role in various aspects of B-cell biology including differentiation, antigen presentation, and trafficking to bone marrow. Binds to alpha 2,6-linked sialic acid residues of surface molecules such as CD22 itself, CD45 and IgM in a cis configuration. Can also bind to ligands on other cells as an adhesion molecule in a trans configuration. Acts as an inhibitory coreceptor on the surface of B-cells and inhibits B-cell receptor induced signaling, characterized by inhibition of the calcium mobilization and cellular activation. Mechanistically, the immunoreceptor tyrosine-based inhibitory motif domain is phosphorylated by the Src kinase LYN, which in turn leads to the recruitment of the protein tyrosine phosphatase 1/PTPN6, leading to the negative regulation of BCR signaling. If this negative signaling from is of sufficient strength, apoptosis of the B-cell can be induced.</text>
</comment>
<dbReference type="Proteomes" id="UP000886700">
    <property type="component" value="Unplaced"/>
</dbReference>
<keyword evidence="8" id="KW-1015">Disulfide bond</keyword>
<dbReference type="Pfam" id="PF13927">
    <property type="entry name" value="Ig_3"/>
    <property type="match status" value="1"/>
</dbReference>
<proteinExistence type="inferred from homology"/>
<keyword evidence="10" id="KW-0393">Immunoglobulin domain</keyword>
<evidence type="ECO:0000256" key="1">
    <source>
        <dbReference type="ARBA" id="ARBA00004251"/>
    </source>
</evidence>
<dbReference type="SUPFAM" id="SSF48726">
    <property type="entry name" value="Immunoglobulin"/>
    <property type="match status" value="5"/>
</dbReference>
<evidence type="ECO:0000256" key="6">
    <source>
        <dbReference type="ARBA" id="ARBA00022889"/>
    </source>
</evidence>
<dbReference type="InterPro" id="IPR013783">
    <property type="entry name" value="Ig-like_fold"/>
</dbReference>
<dbReference type="Gene3D" id="2.60.40.10">
    <property type="entry name" value="Immunoglobulins"/>
    <property type="match status" value="5"/>
</dbReference>
<comment type="similarity">
    <text evidence="11">Belongs to the immunoglobulin superfamily. SIGLEC (sialic acid binding Ig-like lectin) family.</text>
</comment>
<keyword evidence="6" id="KW-0130">Cell adhesion</keyword>
<evidence type="ECO:0000256" key="10">
    <source>
        <dbReference type="ARBA" id="ARBA00023319"/>
    </source>
</evidence>
<keyword evidence="7 17" id="KW-0472">Membrane</keyword>
<feature type="region of interest" description="Disordered" evidence="16">
    <location>
        <begin position="592"/>
        <end position="614"/>
    </location>
</feature>
<evidence type="ECO:0000256" key="12">
    <source>
        <dbReference type="ARBA" id="ARBA00040106"/>
    </source>
</evidence>
<dbReference type="PROSITE" id="PS50835">
    <property type="entry name" value="IG_LIKE"/>
    <property type="match status" value="4"/>
</dbReference>
<dbReference type="InterPro" id="IPR003599">
    <property type="entry name" value="Ig_sub"/>
</dbReference>
<feature type="domain" description="Ig-like" evidence="19">
    <location>
        <begin position="144"/>
        <end position="232"/>
    </location>
</feature>
<dbReference type="InterPro" id="IPR007110">
    <property type="entry name" value="Ig-like_dom"/>
</dbReference>
<keyword evidence="17" id="KW-1133">Transmembrane helix</keyword>
<keyword evidence="2" id="KW-1003">Cell membrane</keyword>
<evidence type="ECO:0000256" key="16">
    <source>
        <dbReference type="SAM" id="MobiDB-lite"/>
    </source>
</evidence>
<dbReference type="PANTHER" id="PTHR46958:SF1">
    <property type="entry name" value="B-CELL RECEPTOR CD22"/>
    <property type="match status" value="1"/>
</dbReference>
<reference evidence="21" key="1">
    <citation type="submission" date="2025-08" db="UniProtKB">
        <authorList>
            <consortium name="RefSeq"/>
        </authorList>
    </citation>
    <scope>IDENTIFICATION</scope>
    <source>
        <tissue evidence="21">Liver</tissue>
    </source>
</reference>
<protein>
    <recommendedName>
        <fullName evidence="12">B-cell receptor CD22</fullName>
    </recommendedName>
    <alternativeName>
        <fullName evidence="13">Sialic acid-binding Ig-like lectin 2</fullName>
    </alternativeName>
</protein>
<comment type="subunit">
    <text evidence="15">Predominantly monomer of isoform CD22-beta. Also found as heterodimer of isoform CD22-beta and a shorter isoform. Interacts with PTPN6/SHP-1, LYN, SYK, PIK3R1/PIK3R2 and PLCG1 upon phosphorylation. Interacts with GRB2, INPP5D and SHC1 upon phosphorylation. May form a complex with INPP5D/SHIP, GRB2 and SHC1.</text>
</comment>
<keyword evidence="4" id="KW-0430">Lectin</keyword>
<keyword evidence="20" id="KW-1185">Reference proteome</keyword>
<evidence type="ECO:0000256" key="2">
    <source>
        <dbReference type="ARBA" id="ARBA00022475"/>
    </source>
</evidence>
<evidence type="ECO:0000256" key="3">
    <source>
        <dbReference type="ARBA" id="ARBA00022729"/>
    </source>
</evidence>
<dbReference type="Pfam" id="PF08205">
    <property type="entry name" value="C2-set_2"/>
    <property type="match status" value="1"/>
</dbReference>
<keyword evidence="21" id="KW-0675">Receptor</keyword>
<evidence type="ECO:0000256" key="15">
    <source>
        <dbReference type="ARBA" id="ARBA00046458"/>
    </source>
</evidence>
<gene>
    <name evidence="21" type="primary">Cd22</name>
</gene>
<feature type="domain" description="Ig-like" evidence="19">
    <location>
        <begin position="239"/>
        <end position="320"/>
    </location>
</feature>
<organism evidence="20 21">
    <name type="scientific">Mesocricetus auratus</name>
    <name type="common">Golden hamster</name>
    <dbReference type="NCBI Taxonomy" id="10036"/>
    <lineage>
        <taxon>Eukaryota</taxon>
        <taxon>Metazoa</taxon>
        <taxon>Chordata</taxon>
        <taxon>Craniata</taxon>
        <taxon>Vertebrata</taxon>
        <taxon>Euteleostomi</taxon>
        <taxon>Mammalia</taxon>
        <taxon>Eutheria</taxon>
        <taxon>Euarchontoglires</taxon>
        <taxon>Glires</taxon>
        <taxon>Rodentia</taxon>
        <taxon>Myomorpha</taxon>
        <taxon>Muroidea</taxon>
        <taxon>Cricetidae</taxon>
        <taxon>Cricetinae</taxon>
        <taxon>Mesocricetus</taxon>
    </lineage>
</organism>
<feature type="domain" description="Ig-like" evidence="19">
    <location>
        <begin position="325"/>
        <end position="403"/>
    </location>
</feature>
<keyword evidence="5" id="KW-0677">Repeat</keyword>
<comment type="subcellular location">
    <subcellularLocation>
        <location evidence="1">Cell membrane</location>
        <topology evidence="1">Single-pass type I membrane protein</topology>
    </subcellularLocation>
</comment>
<dbReference type="GeneID" id="101833012"/>
<accession>A0ABM2WTC9</accession>
<evidence type="ECO:0000256" key="7">
    <source>
        <dbReference type="ARBA" id="ARBA00023136"/>
    </source>
</evidence>
<dbReference type="Pfam" id="PF24518">
    <property type="entry name" value="Ig_CD22"/>
    <property type="match status" value="1"/>
</dbReference>
<evidence type="ECO:0000256" key="14">
    <source>
        <dbReference type="ARBA" id="ARBA00045430"/>
    </source>
</evidence>
<dbReference type="RefSeq" id="XP_040591450.1">
    <property type="nucleotide sequence ID" value="XM_040735516.1"/>
</dbReference>
<dbReference type="PANTHER" id="PTHR46958">
    <property type="entry name" value="B-CELL RECEPTOR CD22"/>
    <property type="match status" value="1"/>
</dbReference>
<name>A0ABM2WTC9_MESAU</name>
<evidence type="ECO:0000256" key="9">
    <source>
        <dbReference type="ARBA" id="ARBA00023180"/>
    </source>
</evidence>
<evidence type="ECO:0000313" key="21">
    <source>
        <dbReference type="RefSeq" id="XP_040591450.1"/>
    </source>
</evidence>
<dbReference type="SMART" id="SM00409">
    <property type="entry name" value="IG"/>
    <property type="match status" value="5"/>
</dbReference>
<evidence type="ECO:0000313" key="20">
    <source>
        <dbReference type="Proteomes" id="UP000886700"/>
    </source>
</evidence>
<dbReference type="InterPro" id="IPR013162">
    <property type="entry name" value="CD80_C2-set"/>
</dbReference>
<evidence type="ECO:0000256" key="4">
    <source>
        <dbReference type="ARBA" id="ARBA00022734"/>
    </source>
</evidence>
<evidence type="ECO:0000256" key="8">
    <source>
        <dbReference type="ARBA" id="ARBA00023157"/>
    </source>
</evidence>
<evidence type="ECO:0000256" key="5">
    <source>
        <dbReference type="ARBA" id="ARBA00022737"/>
    </source>
</evidence>
<feature type="chain" id="PRO_5046450185" description="B-cell receptor CD22" evidence="18">
    <location>
        <begin position="19"/>
        <end position="668"/>
    </location>
</feature>
<sequence>MNVHCPLLLLTLGQVALFDPALKWAVDHPPTLFAWEGACIWIPCKFRMPTYQARLQEVFLYHNYDFDNDTKKFKGSVLYNNTRIESSPSEYGRVTFMGNRRDNCTLKIHPIHTSDSGKLGLRMVSGGDKWMEPIYLNISETPFPPYIKVPSEIRASQSVTLTCELKFACFGYPIHLEWSLKEPEATSFSTITVNKICTESTLTFQPEWTDHGKNVTCRVLHDTKVLSESTVCLDVKHAPKMVTTVVQSSTPIREGDSVTLACRYNSSNPEVTSYQWDPAGPGNQMAPGVLRMEKVTWDSRPIRCAACNHRCSWASPVSLDVHYAPKAVRVLQVNPRSSEIRAGQSVLLQCGFSRSHPAEVHFFWKKNGSFVQEGRDLSFSSVSPEDSGSYSCMVSNSIGETLSETWDLRVLYAPRRLRVSISPGDSVMEGKKATLSCESDANPPVTQYAWLDSSGQDLHFSGPRLRLEPLKVQHTGSYRCRGINMLGTGESPPSTLTVFYSPETIGKRAALGLGFCLAICILAIWGMKFQKKWKRNQSQQGFQENSSGQSFFVRNKKVRRTPLSEDPQPQGCHNPMMDDSVSYAILRFPETDAPRAGDAGSSGTPGPPPNNDDTVTYSVIQKRHMGDYENVTPSCPEDDSIHYSELVQFGAGKRPEAKEDVEYVTLKH</sequence>
<dbReference type="InterPro" id="IPR056386">
    <property type="entry name" value="Ig_CD22"/>
</dbReference>
<evidence type="ECO:0000256" key="11">
    <source>
        <dbReference type="ARBA" id="ARBA00038361"/>
    </source>
</evidence>
<dbReference type="InterPro" id="IPR003598">
    <property type="entry name" value="Ig_sub2"/>
</dbReference>